<dbReference type="OrthoDB" id="2741110at2759"/>
<dbReference type="EMBL" id="MLYV02000111">
    <property type="protein sequence ID" value="PSS35599.1"/>
    <property type="molecule type" value="Genomic_DNA"/>
</dbReference>
<reference evidence="1 2" key="1">
    <citation type="submission" date="2018-02" db="EMBL/GenBank/DDBJ databases">
        <title>Genome sequence of the basidiomycete white-rot fungus Phlebia centrifuga.</title>
        <authorList>
            <person name="Granchi Z."/>
            <person name="Peng M."/>
            <person name="de Vries R.P."/>
            <person name="Hilden K."/>
            <person name="Makela M.R."/>
            <person name="Grigoriev I."/>
            <person name="Riley R."/>
        </authorList>
    </citation>
    <scope>NUCLEOTIDE SEQUENCE [LARGE SCALE GENOMIC DNA]</scope>
    <source>
        <strain evidence="1 2">FBCC195</strain>
    </source>
</reference>
<evidence type="ECO:0000313" key="1">
    <source>
        <dbReference type="EMBL" id="PSS35599.1"/>
    </source>
</evidence>
<gene>
    <name evidence="1" type="ORF">PHLCEN_2v1422</name>
</gene>
<evidence type="ECO:0008006" key="3">
    <source>
        <dbReference type="Google" id="ProtNLM"/>
    </source>
</evidence>
<dbReference type="Gene3D" id="3.80.10.10">
    <property type="entry name" value="Ribonuclease Inhibitor"/>
    <property type="match status" value="1"/>
</dbReference>
<evidence type="ECO:0000313" key="2">
    <source>
        <dbReference type="Proteomes" id="UP000186601"/>
    </source>
</evidence>
<dbReference type="Proteomes" id="UP000186601">
    <property type="component" value="Unassembled WGS sequence"/>
</dbReference>
<dbReference type="AlphaFoldDB" id="A0A2R6S026"/>
<name>A0A2R6S026_9APHY</name>
<keyword evidence="2" id="KW-1185">Reference proteome</keyword>
<organism evidence="1 2">
    <name type="scientific">Hermanssonia centrifuga</name>
    <dbReference type="NCBI Taxonomy" id="98765"/>
    <lineage>
        <taxon>Eukaryota</taxon>
        <taxon>Fungi</taxon>
        <taxon>Dikarya</taxon>
        <taxon>Basidiomycota</taxon>
        <taxon>Agaricomycotina</taxon>
        <taxon>Agaricomycetes</taxon>
        <taxon>Polyporales</taxon>
        <taxon>Meruliaceae</taxon>
        <taxon>Hermanssonia</taxon>
    </lineage>
</organism>
<sequence>MPTGRNLPADVISQIIDHLSNDKASLKACCLTHRSWIYEARKHLYREAIVDSDSDFCPSPEMAQHVRDLEVCGLESVSKEGAAWENIARFSRVESLSLSCLRWTSTSPREQAALKSIFPRVTRLTIEIAGFRNIWDLLIMISAFPEITDLVLQDIFLEDQMTAVEGQAFLEEHRSLINLPGKNLRLLSFLEDSYQDAIDLPLVRGLMDHWLAVIPAGSLQELTLTWQNSEAIAALPDLFRLLGPSLKHLEMDIRYGDQATRLDLQRVEFSCVPEDQDDMGQFDFALIDRILAGPRFQKLTAITISLPSASISAIDEEQLADLRDFVWSALPMAKEKGILQLIEHNDKVPFC</sequence>
<proteinExistence type="predicted"/>
<protein>
    <recommendedName>
        <fullName evidence="3">F-box domain-containing protein</fullName>
    </recommendedName>
</protein>
<dbReference type="InterPro" id="IPR032675">
    <property type="entry name" value="LRR_dom_sf"/>
</dbReference>
<accession>A0A2R6S026</accession>
<comment type="caution">
    <text evidence="1">The sequence shown here is derived from an EMBL/GenBank/DDBJ whole genome shotgun (WGS) entry which is preliminary data.</text>
</comment>